<evidence type="ECO:0000313" key="9">
    <source>
        <dbReference type="Proteomes" id="UP000669133"/>
    </source>
</evidence>
<keyword evidence="3" id="KW-0227">DNA damage</keyword>
<dbReference type="CDD" id="cd16273">
    <property type="entry name" value="SNM1A-1C-like_MBL-fold"/>
    <property type="match status" value="1"/>
</dbReference>
<dbReference type="AlphaFoldDB" id="A0A8H7ZKM6"/>
<dbReference type="GO" id="GO:0006303">
    <property type="term" value="P:double-strand break repair via nonhomologous end joining"/>
    <property type="evidence" value="ECO:0007669"/>
    <property type="project" value="TreeGrafter"/>
</dbReference>
<keyword evidence="5" id="KW-0539">Nucleus</keyword>
<dbReference type="GO" id="GO:0003684">
    <property type="term" value="F:damaged DNA binding"/>
    <property type="evidence" value="ECO:0007669"/>
    <property type="project" value="TreeGrafter"/>
</dbReference>
<dbReference type="Gene3D" id="3.60.15.10">
    <property type="entry name" value="Ribonuclease Z/Hydroxyacylglutathione hydrolase-like"/>
    <property type="match status" value="1"/>
</dbReference>
<comment type="subcellular location">
    <subcellularLocation>
        <location evidence="1">Nucleus</location>
    </subcellularLocation>
</comment>
<dbReference type="InterPro" id="IPR036866">
    <property type="entry name" value="RibonucZ/Hydroxyglut_hydro"/>
</dbReference>
<feature type="compositionally biased region" description="Low complexity" evidence="6">
    <location>
        <begin position="203"/>
        <end position="212"/>
    </location>
</feature>
<dbReference type="GO" id="GO:0036297">
    <property type="term" value="P:interstrand cross-link repair"/>
    <property type="evidence" value="ECO:0007669"/>
    <property type="project" value="TreeGrafter"/>
</dbReference>
<evidence type="ECO:0000313" key="8">
    <source>
        <dbReference type="EMBL" id="KAG5421785.1"/>
    </source>
</evidence>
<dbReference type="PANTHER" id="PTHR23240:SF6">
    <property type="entry name" value="DNA CROSS-LINK REPAIR 1A PROTEIN"/>
    <property type="match status" value="1"/>
</dbReference>
<dbReference type="OrthoDB" id="262529at2759"/>
<comment type="caution">
    <text evidence="8">The sequence shown here is derived from an EMBL/GenBank/DDBJ whole genome shotgun (WGS) entry which is preliminary data.</text>
</comment>
<dbReference type="Proteomes" id="UP000669133">
    <property type="component" value="Unassembled WGS sequence"/>
</dbReference>
<evidence type="ECO:0000256" key="5">
    <source>
        <dbReference type="ARBA" id="ARBA00023242"/>
    </source>
</evidence>
<feature type="domain" description="DNA repair metallo-beta-lactamase" evidence="7">
    <location>
        <begin position="552"/>
        <end position="690"/>
    </location>
</feature>
<gene>
    <name evidence="8" type="ORF">I9W82_000877</name>
</gene>
<feature type="region of interest" description="Disordered" evidence="6">
    <location>
        <begin position="189"/>
        <end position="219"/>
    </location>
</feature>
<reference evidence="8 9" key="1">
    <citation type="submission" date="2020-12" db="EMBL/GenBank/DDBJ databases">
        <title>Effect of drift, selection, and recombination on the evolution of hybrid genomes in Candida yeast pathogens.</title>
        <authorList>
            <person name="Mixao V."/>
            <person name="Ksiezopolska E."/>
            <person name="Saus E."/>
            <person name="Boekhout T."/>
            <person name="Gacser A."/>
            <person name="Gabaldon T."/>
        </authorList>
    </citation>
    <scope>NUCLEOTIDE SEQUENCE [LARGE SCALE GENOMIC DNA]</scope>
    <source>
        <strain evidence="8 9">BP57</strain>
    </source>
</reference>
<comment type="similarity">
    <text evidence="2">Belongs to the DNA repair metallo-beta-lactamase (DRMBL) family.</text>
</comment>
<dbReference type="RefSeq" id="XP_067550901.1">
    <property type="nucleotide sequence ID" value="XM_067695288.1"/>
</dbReference>
<dbReference type="GeneID" id="93649506"/>
<keyword evidence="9" id="KW-1185">Reference proteome</keyword>
<dbReference type="InterPro" id="IPR011084">
    <property type="entry name" value="DRMBL"/>
</dbReference>
<dbReference type="PANTHER" id="PTHR23240">
    <property type="entry name" value="DNA CROSS-LINK REPAIR PROTEIN PSO2/SNM1-RELATED"/>
    <property type="match status" value="1"/>
</dbReference>
<keyword evidence="4" id="KW-0234">DNA repair</keyword>
<evidence type="ECO:0000256" key="2">
    <source>
        <dbReference type="ARBA" id="ARBA00010304"/>
    </source>
</evidence>
<dbReference type="GO" id="GO:0035312">
    <property type="term" value="F:5'-3' DNA exonuclease activity"/>
    <property type="evidence" value="ECO:0007669"/>
    <property type="project" value="TreeGrafter"/>
</dbReference>
<dbReference type="GO" id="GO:0005634">
    <property type="term" value="C:nucleus"/>
    <property type="evidence" value="ECO:0007669"/>
    <property type="project" value="UniProtKB-SubCell"/>
</dbReference>
<evidence type="ECO:0000256" key="4">
    <source>
        <dbReference type="ARBA" id="ARBA00023204"/>
    </source>
</evidence>
<evidence type="ECO:0000256" key="1">
    <source>
        <dbReference type="ARBA" id="ARBA00004123"/>
    </source>
</evidence>
<evidence type="ECO:0000259" key="7">
    <source>
        <dbReference type="Pfam" id="PF07522"/>
    </source>
</evidence>
<dbReference type="EMBL" id="JAEOAQ010000001">
    <property type="protein sequence ID" value="KAG5421785.1"/>
    <property type="molecule type" value="Genomic_DNA"/>
</dbReference>
<name>A0A8H7ZKM6_9ASCO</name>
<evidence type="ECO:0000256" key="3">
    <source>
        <dbReference type="ARBA" id="ARBA00022763"/>
    </source>
</evidence>
<accession>A0A8H7ZKM6</accession>
<dbReference type="Gene3D" id="3.40.50.12650">
    <property type="match status" value="1"/>
</dbReference>
<organism evidence="8 9">
    <name type="scientific">Candida metapsilosis</name>
    <dbReference type="NCBI Taxonomy" id="273372"/>
    <lineage>
        <taxon>Eukaryota</taxon>
        <taxon>Fungi</taxon>
        <taxon>Dikarya</taxon>
        <taxon>Ascomycota</taxon>
        <taxon>Saccharomycotina</taxon>
        <taxon>Pichiomycetes</taxon>
        <taxon>Debaryomycetaceae</taxon>
        <taxon>Candida/Lodderomyces clade</taxon>
        <taxon>Candida</taxon>
    </lineage>
</organism>
<protein>
    <submittedName>
        <fullName evidence="8">Pso2</fullName>
    </submittedName>
</protein>
<sequence>MVKVKDSSSPKKQSAQRSIYDFTQRSIVKSECADVTTRCDQVKQEGEASDNFYSSDAISQVKQETVIKTEFINGNANELKKESKAEVDLDSSILCQKPTGKYEDPEASVSHESNVFCPVCELDISSLDIREKTDHVDMCLVRVTFVEKEPKAQTISIIDKKSLSPKKKDTLTTTNGKKRKAEKEKIRYINTETNTEKKPKIIKPPTTTTTTPASASATRRNEISPLKTMTFPVDKTSKYQVSVDAFSFAPHAIIDKYFLTHFHADHYGGISKKWAYERVFKDDTDYEDDSKYKRIIYCTEITGKLLTLYFSIDPRFIKQMAMDTRYKVKDYGPVDVADGGAISYEDTPGLYVTPITANHCPGAGIFLFESNGLDGTSHRILHCGDFRVNTTILDHPLLKRFSVASQTLEQTIKIDKVYLDTTYMNPTYNFPKQELVCDTIAQLFEHLTTQEENKTTNSLFNTWFGILTQSRITDFWKPSSTTIQKKKKFLILVGTYVIGKERLAIAISKRLNCPIYASNINNRKNKYDILKLYEDEYLDSVLTDDELGSASDSDCIVHLVPMNIVGSIQELSNYFNHNRYYETFERCVGLRPTGWSFAQNGKKEVEPEPSESIQPTPLQAVADLMANTTQYNYTENILSQAPKNRGKHKPDQELYRIYSLPYSEHSSFRELAYFVVFFNIGQVIPTVNCHNEFNLKRMEAIIGTWEQLRRIKTGHLNETDIHITTELIEQVQNLSLDTF</sequence>
<dbReference type="SUPFAM" id="SSF56281">
    <property type="entry name" value="Metallo-hydrolase/oxidoreductase"/>
    <property type="match status" value="1"/>
</dbReference>
<proteinExistence type="inferred from homology"/>
<dbReference type="Pfam" id="PF07522">
    <property type="entry name" value="DRMBL"/>
    <property type="match status" value="1"/>
</dbReference>
<evidence type="ECO:0000256" key="6">
    <source>
        <dbReference type="SAM" id="MobiDB-lite"/>
    </source>
</evidence>